<evidence type="ECO:0000259" key="3">
    <source>
        <dbReference type="Pfam" id="PF23359"/>
    </source>
</evidence>
<keyword evidence="1" id="KW-0238">DNA-binding</keyword>
<name>A0ABW8AL07_9ACTN</name>
<keyword evidence="5" id="KW-1185">Reference proteome</keyword>
<feature type="domain" description="Lsr2 dimerization" evidence="2">
    <location>
        <begin position="1"/>
        <end position="57"/>
    </location>
</feature>
<feature type="domain" description="Lsr2 DNA-binding" evidence="3">
    <location>
        <begin position="71"/>
        <end position="105"/>
    </location>
</feature>
<dbReference type="Gene3D" id="3.30.60.230">
    <property type="entry name" value="Lsr2, dimerization domain"/>
    <property type="match status" value="1"/>
</dbReference>
<dbReference type="InterPro" id="IPR036625">
    <property type="entry name" value="E3-bd_dom_sf"/>
</dbReference>
<dbReference type="InterPro" id="IPR055370">
    <property type="entry name" value="Lsr2_DNA-bd"/>
</dbReference>
<dbReference type="EMBL" id="JBITLV010000002">
    <property type="protein sequence ID" value="MFI7587039.1"/>
    <property type="molecule type" value="Genomic_DNA"/>
</dbReference>
<dbReference type="Pfam" id="PF23359">
    <property type="entry name" value="Lsr2_DNA-bd"/>
    <property type="match status" value="1"/>
</dbReference>
<dbReference type="InterPro" id="IPR042261">
    <property type="entry name" value="Lsr2-like_dimerization"/>
</dbReference>
<gene>
    <name evidence="4" type="ORF">ACIB24_08190</name>
</gene>
<evidence type="ECO:0000256" key="1">
    <source>
        <dbReference type="ARBA" id="ARBA00023125"/>
    </source>
</evidence>
<dbReference type="Proteomes" id="UP001612915">
    <property type="component" value="Unassembled WGS sequence"/>
</dbReference>
<organism evidence="4 5">
    <name type="scientific">Spongisporangium articulatum</name>
    <dbReference type="NCBI Taxonomy" id="3362603"/>
    <lineage>
        <taxon>Bacteria</taxon>
        <taxon>Bacillati</taxon>
        <taxon>Actinomycetota</taxon>
        <taxon>Actinomycetes</taxon>
        <taxon>Kineosporiales</taxon>
        <taxon>Kineosporiaceae</taxon>
        <taxon>Spongisporangium</taxon>
    </lineage>
</organism>
<proteinExistence type="predicted"/>
<dbReference type="Gene3D" id="4.10.320.10">
    <property type="entry name" value="E3-binding domain"/>
    <property type="match status" value="1"/>
</dbReference>
<evidence type="ECO:0000313" key="5">
    <source>
        <dbReference type="Proteomes" id="UP001612915"/>
    </source>
</evidence>
<dbReference type="Pfam" id="PF11774">
    <property type="entry name" value="Lsr2"/>
    <property type="match status" value="1"/>
</dbReference>
<sequence>MASNTTVELIDDVDGKAAAETVSFGLDGRDFEIDLSEKNAAALRKALDPWVAAGRKTSGRRTRKPVQVATGVDNRAVRIWAAGNGIELSSRGRIPAEVIDKYRAAGN</sequence>
<evidence type="ECO:0000259" key="2">
    <source>
        <dbReference type="Pfam" id="PF11774"/>
    </source>
</evidence>
<dbReference type="InterPro" id="IPR024412">
    <property type="entry name" value="Lsr2_dim_dom"/>
</dbReference>
<reference evidence="4 5" key="1">
    <citation type="submission" date="2024-10" db="EMBL/GenBank/DDBJ databases">
        <title>The Natural Products Discovery Center: Release of the First 8490 Sequenced Strains for Exploring Actinobacteria Biosynthetic Diversity.</title>
        <authorList>
            <person name="Kalkreuter E."/>
            <person name="Kautsar S.A."/>
            <person name="Yang D."/>
            <person name="Bader C.D."/>
            <person name="Teijaro C.N."/>
            <person name="Fluegel L."/>
            <person name="Davis C.M."/>
            <person name="Simpson J.R."/>
            <person name="Lauterbach L."/>
            <person name="Steele A.D."/>
            <person name="Gui C."/>
            <person name="Meng S."/>
            <person name="Li G."/>
            <person name="Viehrig K."/>
            <person name="Ye F."/>
            <person name="Su P."/>
            <person name="Kiefer A.F."/>
            <person name="Nichols A."/>
            <person name="Cepeda A.J."/>
            <person name="Yan W."/>
            <person name="Fan B."/>
            <person name="Jiang Y."/>
            <person name="Adhikari A."/>
            <person name="Zheng C.-J."/>
            <person name="Schuster L."/>
            <person name="Cowan T.M."/>
            <person name="Smanski M.J."/>
            <person name="Chevrette M.G."/>
            <person name="De Carvalho L.P.S."/>
            <person name="Shen B."/>
        </authorList>
    </citation>
    <scope>NUCLEOTIDE SEQUENCE [LARGE SCALE GENOMIC DNA]</scope>
    <source>
        <strain evidence="4 5">NPDC049639</strain>
    </source>
</reference>
<dbReference type="RefSeq" id="WP_398277904.1">
    <property type="nucleotide sequence ID" value="NZ_JBITLV010000002.1"/>
</dbReference>
<protein>
    <submittedName>
        <fullName evidence="4">Lsr2 family protein</fullName>
    </submittedName>
</protein>
<comment type="caution">
    <text evidence="4">The sequence shown here is derived from an EMBL/GenBank/DDBJ whole genome shotgun (WGS) entry which is preliminary data.</text>
</comment>
<evidence type="ECO:0000313" key="4">
    <source>
        <dbReference type="EMBL" id="MFI7587039.1"/>
    </source>
</evidence>
<accession>A0ABW8AL07</accession>